<reference evidence="3" key="1">
    <citation type="submission" date="2016-06" db="EMBL/GenBank/DDBJ databases">
        <authorList>
            <person name="Varghese N."/>
            <person name="Submissions Spin"/>
        </authorList>
    </citation>
    <scope>NUCLEOTIDE SEQUENCE [LARGE SCALE GENOMIC DNA]</scope>
    <source>
        <strain evidence="3">DSM 43909</strain>
    </source>
</reference>
<protein>
    <submittedName>
        <fullName evidence="2">Uncharacterized protein</fullName>
    </submittedName>
</protein>
<feature type="transmembrane region" description="Helical" evidence="1">
    <location>
        <begin position="45"/>
        <end position="63"/>
    </location>
</feature>
<evidence type="ECO:0000313" key="3">
    <source>
        <dbReference type="Proteomes" id="UP000198242"/>
    </source>
</evidence>
<feature type="transmembrane region" description="Helical" evidence="1">
    <location>
        <begin position="120"/>
        <end position="139"/>
    </location>
</feature>
<dbReference type="AlphaFoldDB" id="A0A1C4Z8Q9"/>
<accession>A0A1C4Z8Q9</accession>
<feature type="transmembrane region" description="Helical" evidence="1">
    <location>
        <begin position="83"/>
        <end position="108"/>
    </location>
</feature>
<keyword evidence="1" id="KW-0812">Transmembrane</keyword>
<organism evidence="2 3">
    <name type="scientific">Micromonospora viridifaciens</name>
    <dbReference type="NCBI Taxonomy" id="1881"/>
    <lineage>
        <taxon>Bacteria</taxon>
        <taxon>Bacillati</taxon>
        <taxon>Actinomycetota</taxon>
        <taxon>Actinomycetes</taxon>
        <taxon>Micromonosporales</taxon>
        <taxon>Micromonosporaceae</taxon>
        <taxon>Micromonospora</taxon>
    </lineage>
</organism>
<keyword evidence="1" id="KW-0472">Membrane</keyword>
<evidence type="ECO:0000256" key="1">
    <source>
        <dbReference type="SAM" id="Phobius"/>
    </source>
</evidence>
<dbReference type="Proteomes" id="UP000198242">
    <property type="component" value="Chromosome I"/>
</dbReference>
<keyword evidence="1" id="KW-1133">Transmembrane helix</keyword>
<gene>
    <name evidence="2" type="ORF">GA0074695_5242</name>
</gene>
<keyword evidence="3" id="KW-1185">Reference proteome</keyword>
<proteinExistence type="predicted"/>
<name>A0A1C4Z8Q9_MICVI</name>
<evidence type="ECO:0000313" key="2">
    <source>
        <dbReference type="EMBL" id="SCF29320.1"/>
    </source>
</evidence>
<dbReference type="EMBL" id="LT607411">
    <property type="protein sequence ID" value="SCF29320.1"/>
    <property type="molecule type" value="Genomic_DNA"/>
</dbReference>
<sequence length="217" mass="22483">MRCEICGTPLDAPGQAHDCRTDRTAPNQSAETFALASRRVVRFGVVYAVVVAIVSVLGLAGYAAVRSGAAEPTDLSTQASVLIVGPIAGLVGLGCVIGLLVSTVVWIVSAHRLTAAGPGFAGYGGLVLCFLLIALAYVLPIRVPTVSGAVAVEAALRIGSVVLLITGTLLASARIRRQTGQVTPAGRRTLITSDDWGASKWDPEVLRDIERRRGANG</sequence>
<feature type="transmembrane region" description="Helical" evidence="1">
    <location>
        <begin position="151"/>
        <end position="171"/>
    </location>
</feature>